<dbReference type="Proteomes" id="UP000249008">
    <property type="component" value="Chromosome 1"/>
</dbReference>
<dbReference type="GO" id="GO:0019698">
    <property type="term" value="P:D-galacturonate catabolic process"/>
    <property type="evidence" value="ECO:0007669"/>
    <property type="project" value="TreeGrafter"/>
</dbReference>
<evidence type="ECO:0000259" key="2">
    <source>
        <dbReference type="SMART" id="SM00858"/>
    </source>
</evidence>
<dbReference type="EMBL" id="LS483487">
    <property type="protein sequence ID" value="SQJ15623.1"/>
    <property type="molecule type" value="Genomic_DNA"/>
</dbReference>
<evidence type="ECO:0000313" key="3">
    <source>
        <dbReference type="EMBL" id="SQJ15623.1"/>
    </source>
</evidence>
<keyword evidence="1" id="KW-0456">Lyase</keyword>
<protein>
    <submittedName>
        <fullName evidence="3">Galactarate dehydratase</fullName>
    </submittedName>
</protein>
<organism evidence="3 4">
    <name type="scientific">Fusobacterium ulcerans</name>
    <dbReference type="NCBI Taxonomy" id="861"/>
    <lineage>
        <taxon>Bacteria</taxon>
        <taxon>Fusobacteriati</taxon>
        <taxon>Fusobacteriota</taxon>
        <taxon>Fusobacteriia</taxon>
        <taxon>Fusobacteriales</taxon>
        <taxon>Fusobacteriaceae</taxon>
        <taxon>Fusobacterium</taxon>
    </lineage>
</organism>
<dbReference type="PANTHER" id="PTHR30536">
    <property type="entry name" value="ALTRONATE/GALACTARATE DEHYDRATASE"/>
    <property type="match status" value="1"/>
</dbReference>
<dbReference type="GeneID" id="78454320"/>
<dbReference type="InterPro" id="IPR052172">
    <property type="entry name" value="UxaA_altronate/galactarate_dh"/>
</dbReference>
<dbReference type="Pfam" id="PF08666">
    <property type="entry name" value="SAF"/>
    <property type="match status" value="1"/>
</dbReference>
<dbReference type="GO" id="GO:0016829">
    <property type="term" value="F:lyase activity"/>
    <property type="evidence" value="ECO:0007669"/>
    <property type="project" value="UniProtKB-KW"/>
</dbReference>
<name>A0AAX2JGI4_9FUSO</name>
<dbReference type="InterPro" id="IPR044144">
    <property type="entry name" value="SAF_UxaA/GarD"/>
</dbReference>
<feature type="domain" description="SAF" evidence="2">
    <location>
        <begin position="11"/>
        <end position="86"/>
    </location>
</feature>
<dbReference type="Gene3D" id="2.30.130.110">
    <property type="match status" value="1"/>
</dbReference>
<dbReference type="RefSeq" id="WP_005979865.1">
    <property type="nucleotide sequence ID" value="NZ_BAABXY010000001.1"/>
</dbReference>
<dbReference type="KEGG" id="ful:C4N20_05835"/>
<evidence type="ECO:0000256" key="1">
    <source>
        <dbReference type="ARBA" id="ARBA00023239"/>
    </source>
</evidence>
<dbReference type="AlphaFoldDB" id="A0AAX2JGI4"/>
<accession>A0AAX2JGI4</accession>
<proteinExistence type="predicted"/>
<dbReference type="PANTHER" id="PTHR30536:SF5">
    <property type="entry name" value="ALTRONATE DEHYDRATASE"/>
    <property type="match status" value="1"/>
</dbReference>
<dbReference type="CDD" id="cd11613">
    <property type="entry name" value="SAF_AH_GD"/>
    <property type="match status" value="1"/>
</dbReference>
<evidence type="ECO:0000313" key="4">
    <source>
        <dbReference type="Proteomes" id="UP000249008"/>
    </source>
</evidence>
<gene>
    <name evidence="3" type="ORF">NCTC12112_03056</name>
</gene>
<dbReference type="SMART" id="SM00858">
    <property type="entry name" value="SAF"/>
    <property type="match status" value="1"/>
</dbReference>
<dbReference type="InterPro" id="IPR013974">
    <property type="entry name" value="SAF"/>
</dbReference>
<reference evidence="3 4" key="1">
    <citation type="submission" date="2018-06" db="EMBL/GenBank/DDBJ databases">
        <authorList>
            <consortium name="Pathogen Informatics"/>
            <person name="Doyle S."/>
        </authorList>
    </citation>
    <scope>NUCLEOTIDE SEQUENCE [LARGE SCALE GENOMIC DNA]</scope>
    <source>
        <strain evidence="3 4">NCTC12112</strain>
    </source>
</reference>
<sequence length="92" mass="9974">MINALIIDVKDSVGVAIEQIAKGTEISYKAGDKVLTLTALGDIQIYHKFATRDIAKGEPVVKYGEHIGIASEDIKAGAHVHTHNVESHRENL</sequence>